<feature type="transmembrane region" description="Helical" evidence="1">
    <location>
        <begin position="137"/>
        <end position="158"/>
    </location>
</feature>
<feature type="transmembrane region" description="Helical" evidence="1">
    <location>
        <begin position="6"/>
        <end position="24"/>
    </location>
</feature>
<name>A0A2H4UUP9_9VIRU</name>
<dbReference type="EMBL" id="MF782455">
    <property type="protein sequence ID" value="ATZ80638.1"/>
    <property type="molecule type" value="Genomic_DNA"/>
</dbReference>
<evidence type="ECO:0000256" key="1">
    <source>
        <dbReference type="SAM" id="Phobius"/>
    </source>
</evidence>
<sequence length="159" mass="19279">MNFIRVGFAIIIVIIALYLIKVGYTNKSFDYKLLYNRCVASVYDRVIESIDDIDNKYQKDTYIHKKKFRIKIYYKYEIDGCMYTSHFYNDGKNNDYIEQYDFLKISKMYDYVKYLTVFYKIDNPKKSYASLDKISKFYVDIYYIIAIILFLTLPFVMFI</sequence>
<gene>
    <name evidence="2" type="ORF">BMW23_0592</name>
</gene>
<keyword evidence="3" id="KW-1185">Reference proteome</keyword>
<keyword evidence="1" id="KW-0472">Membrane</keyword>
<protein>
    <submittedName>
        <fullName evidence="2">Uncharacterized protein</fullName>
    </submittedName>
</protein>
<keyword evidence="1" id="KW-1133">Transmembrane helix</keyword>
<reference evidence="2" key="1">
    <citation type="journal article" date="2017" name="Elife">
        <title>The kinetoplastid-infecting Bodo saltans virus (BsV), a window into the most abundant giant viruses in the sea.</title>
        <authorList>
            <person name="Deeg C.M."/>
            <person name="Chow C.-E.T."/>
            <person name="Suttle C.A."/>
        </authorList>
    </citation>
    <scope>NUCLEOTIDE SEQUENCE</scope>
    <source>
        <strain evidence="2">NG1</strain>
    </source>
</reference>
<accession>A0A2H4UUP9</accession>
<proteinExistence type="predicted"/>
<keyword evidence="1" id="KW-0812">Transmembrane</keyword>
<dbReference type="Proteomes" id="UP000240325">
    <property type="component" value="Segment"/>
</dbReference>
<evidence type="ECO:0000313" key="2">
    <source>
        <dbReference type="EMBL" id="ATZ80638.1"/>
    </source>
</evidence>
<evidence type="ECO:0000313" key="3">
    <source>
        <dbReference type="Proteomes" id="UP000240325"/>
    </source>
</evidence>
<organism evidence="2">
    <name type="scientific">Bodo saltans virus</name>
    <dbReference type="NCBI Taxonomy" id="2024608"/>
    <lineage>
        <taxon>Viruses</taxon>
        <taxon>Varidnaviria</taxon>
        <taxon>Bamfordvirae</taxon>
        <taxon>Nucleocytoviricota</taxon>
        <taxon>Megaviricetes</taxon>
        <taxon>Imitervirales</taxon>
        <taxon>Mimiviridae</taxon>
        <taxon>Klosneuvirinae</taxon>
        <taxon>Theiavirus</taxon>
        <taxon>Theiavirus salishense</taxon>
    </lineage>
</organism>